<gene>
    <name evidence="1" type="ORF">CU102_12595</name>
</gene>
<dbReference type="Pfam" id="PF19866">
    <property type="entry name" value="DUF6339"/>
    <property type="match status" value="1"/>
</dbReference>
<accession>A0A2P7BQ70</accession>
<protein>
    <submittedName>
        <fullName evidence="1">Uncharacterized protein</fullName>
    </submittedName>
</protein>
<dbReference type="Proteomes" id="UP000241444">
    <property type="component" value="Unassembled WGS sequence"/>
</dbReference>
<keyword evidence="2" id="KW-1185">Reference proteome</keyword>
<evidence type="ECO:0000313" key="2">
    <source>
        <dbReference type="Proteomes" id="UP000241444"/>
    </source>
</evidence>
<organism evidence="1 2">
    <name type="scientific">Phyllobacterium brassicacearum</name>
    <dbReference type="NCBI Taxonomy" id="314235"/>
    <lineage>
        <taxon>Bacteria</taxon>
        <taxon>Pseudomonadati</taxon>
        <taxon>Pseudomonadota</taxon>
        <taxon>Alphaproteobacteria</taxon>
        <taxon>Hyphomicrobiales</taxon>
        <taxon>Phyllobacteriaceae</taxon>
        <taxon>Phyllobacterium</taxon>
    </lineage>
</organism>
<proteinExistence type="predicted"/>
<dbReference type="RefSeq" id="WP_106711452.1">
    <property type="nucleotide sequence ID" value="NZ_PGGO01000008.1"/>
</dbReference>
<dbReference type="EMBL" id="PGGO01000008">
    <property type="protein sequence ID" value="PSH68596.1"/>
    <property type="molecule type" value="Genomic_DNA"/>
</dbReference>
<name>A0A2P7BQ70_9HYPH</name>
<dbReference type="InterPro" id="IPR045920">
    <property type="entry name" value="DUF6339"/>
</dbReference>
<evidence type="ECO:0000313" key="1">
    <source>
        <dbReference type="EMBL" id="PSH68596.1"/>
    </source>
</evidence>
<dbReference type="AlphaFoldDB" id="A0A2P7BQ70"/>
<comment type="caution">
    <text evidence="1">The sequence shown here is derived from an EMBL/GenBank/DDBJ whole genome shotgun (WGS) entry which is preliminary data.</text>
</comment>
<sequence>MARLTYLSVRTIETLRDNIVGNLDRYTTTDFSDLMSEGEWSIELGLDVDLAPLADLDPARTEIENSKLVWRVLGNLKPSLAYEEGIWARLAHVECLKYARQRWLAGITDPADLEQNIGIHFFARTLNMRRDDNAISRLWYNGHIAKQTIPDDQLPALDVMLRRADSRLTLLERSLTGSRPALASGVVRAANHFPWINASQGNFRRFMKTVNLLGGGKVFEAMTPEDIHDFMAVCATRAGMPEETNGPASVA</sequence>
<dbReference type="OrthoDB" id="6198893at2"/>
<reference evidence="2" key="1">
    <citation type="submission" date="2017-11" db="EMBL/GenBank/DDBJ databases">
        <authorList>
            <person name="Kuznetsova I."/>
            <person name="Sazanova A."/>
            <person name="Chirak E."/>
            <person name="Safronova V."/>
            <person name="Willems A."/>
        </authorList>
    </citation>
    <scope>NUCLEOTIDE SEQUENCE [LARGE SCALE GENOMIC DNA]</scope>
    <source>
        <strain evidence="2">STM 196</strain>
    </source>
</reference>